<gene>
    <name evidence="7" type="ORF">HYR64_01680</name>
</gene>
<organism evidence="7 8">
    <name type="scientific">Fimbriimonas ginsengisoli</name>
    <dbReference type="NCBI Taxonomy" id="1005039"/>
    <lineage>
        <taxon>Bacteria</taxon>
        <taxon>Bacillati</taxon>
        <taxon>Armatimonadota</taxon>
        <taxon>Fimbriimonadia</taxon>
        <taxon>Fimbriimonadales</taxon>
        <taxon>Fimbriimonadaceae</taxon>
        <taxon>Fimbriimonas</taxon>
    </lineage>
</organism>
<reference evidence="7" key="1">
    <citation type="submission" date="2020-07" db="EMBL/GenBank/DDBJ databases">
        <title>Huge and variable diversity of episymbiotic CPR bacteria and DPANN archaea in groundwater ecosystems.</title>
        <authorList>
            <person name="He C.Y."/>
            <person name="Keren R."/>
            <person name="Whittaker M."/>
            <person name="Farag I.F."/>
            <person name="Doudna J."/>
            <person name="Cate J.H.D."/>
            <person name="Banfield J.F."/>
        </authorList>
    </citation>
    <scope>NUCLEOTIDE SEQUENCE</scope>
    <source>
        <strain evidence="7">NC_groundwater_17_Pr7_B-0.1um_64_12</strain>
    </source>
</reference>
<evidence type="ECO:0000256" key="4">
    <source>
        <dbReference type="ARBA" id="ARBA00023136"/>
    </source>
</evidence>
<feature type="domain" description="Methylamine utilisation protein MauE" evidence="6">
    <location>
        <begin position="30"/>
        <end position="152"/>
    </location>
</feature>
<sequence length="172" mass="17950">MTSRVQEFTHLLVCGVPMLTLARGQARTVELLIAAILAAALLLAAIAKMLTFSEFERTLAASMLVPIWAITPVAATVLLAEVVAASTLLTPLAHLGRGLALGLGSLFVAYASWRWVHGIDAPCHCFGALLRLNPPLSFALALSTFVAASSLAVLSATQESGRLNSTSTGTIP</sequence>
<dbReference type="Pfam" id="PF07291">
    <property type="entry name" value="MauE"/>
    <property type="match status" value="1"/>
</dbReference>
<dbReference type="InterPro" id="IPR009908">
    <property type="entry name" value="Methylamine_util_MauE"/>
</dbReference>
<evidence type="ECO:0000256" key="3">
    <source>
        <dbReference type="ARBA" id="ARBA00022989"/>
    </source>
</evidence>
<accession>A0A931PTT6</accession>
<evidence type="ECO:0000313" key="7">
    <source>
        <dbReference type="EMBL" id="MBI1755802.1"/>
    </source>
</evidence>
<feature type="transmembrane region" description="Helical" evidence="5">
    <location>
        <begin position="67"/>
        <end position="89"/>
    </location>
</feature>
<feature type="transmembrane region" description="Helical" evidence="5">
    <location>
        <begin position="28"/>
        <end position="47"/>
    </location>
</feature>
<feature type="transmembrane region" description="Helical" evidence="5">
    <location>
        <begin position="98"/>
        <end position="116"/>
    </location>
</feature>
<name>A0A931PTT6_FIMGI</name>
<dbReference type="GO" id="GO:0016020">
    <property type="term" value="C:membrane"/>
    <property type="evidence" value="ECO:0007669"/>
    <property type="project" value="UniProtKB-SubCell"/>
</dbReference>
<dbReference type="EMBL" id="JACOSL010000011">
    <property type="protein sequence ID" value="MBI1755802.1"/>
    <property type="molecule type" value="Genomic_DNA"/>
</dbReference>
<evidence type="ECO:0000259" key="6">
    <source>
        <dbReference type="Pfam" id="PF07291"/>
    </source>
</evidence>
<keyword evidence="2 5" id="KW-0812">Transmembrane</keyword>
<evidence type="ECO:0000256" key="1">
    <source>
        <dbReference type="ARBA" id="ARBA00004141"/>
    </source>
</evidence>
<dbReference type="AlphaFoldDB" id="A0A931PTT6"/>
<keyword evidence="3 5" id="KW-1133">Transmembrane helix</keyword>
<feature type="transmembrane region" description="Helical" evidence="5">
    <location>
        <begin position="136"/>
        <end position="156"/>
    </location>
</feature>
<dbReference type="GO" id="GO:0030416">
    <property type="term" value="P:methylamine metabolic process"/>
    <property type="evidence" value="ECO:0007669"/>
    <property type="project" value="InterPro"/>
</dbReference>
<comment type="caution">
    <text evidence="7">The sequence shown here is derived from an EMBL/GenBank/DDBJ whole genome shotgun (WGS) entry which is preliminary data.</text>
</comment>
<comment type="subcellular location">
    <subcellularLocation>
        <location evidence="1">Membrane</location>
        <topology evidence="1">Multi-pass membrane protein</topology>
    </subcellularLocation>
</comment>
<keyword evidence="4 5" id="KW-0472">Membrane</keyword>
<protein>
    <recommendedName>
        <fullName evidence="6">Methylamine utilisation protein MauE domain-containing protein</fullName>
    </recommendedName>
</protein>
<evidence type="ECO:0000313" key="8">
    <source>
        <dbReference type="Proteomes" id="UP000727962"/>
    </source>
</evidence>
<evidence type="ECO:0000256" key="5">
    <source>
        <dbReference type="SAM" id="Phobius"/>
    </source>
</evidence>
<dbReference type="Proteomes" id="UP000727962">
    <property type="component" value="Unassembled WGS sequence"/>
</dbReference>
<evidence type="ECO:0000256" key="2">
    <source>
        <dbReference type="ARBA" id="ARBA00022692"/>
    </source>
</evidence>
<proteinExistence type="predicted"/>